<keyword evidence="2" id="KW-1185">Reference proteome</keyword>
<evidence type="ECO:0000313" key="1">
    <source>
        <dbReference type="EMBL" id="ACZ10410.1"/>
    </source>
</evidence>
<reference evidence="2" key="1">
    <citation type="submission" date="2009-09" db="EMBL/GenBank/DDBJ databases">
        <title>The complete chromosome of Sebaldella termitidis ATCC 33386.</title>
        <authorList>
            <consortium name="US DOE Joint Genome Institute (JGI-PGF)"/>
            <person name="Lucas S."/>
            <person name="Copeland A."/>
            <person name="Lapidus A."/>
            <person name="Glavina del Rio T."/>
            <person name="Dalin E."/>
            <person name="Tice H."/>
            <person name="Bruce D."/>
            <person name="Goodwin L."/>
            <person name="Pitluck S."/>
            <person name="Kyrpides N."/>
            <person name="Mavromatis K."/>
            <person name="Ivanova N."/>
            <person name="Mikhailova N."/>
            <person name="Sims D."/>
            <person name="Meincke L."/>
            <person name="Brettin T."/>
            <person name="Detter J.C."/>
            <person name="Han C."/>
            <person name="Larimer F."/>
            <person name="Land M."/>
            <person name="Hauser L."/>
            <person name="Markowitz V."/>
            <person name="Cheng J.F."/>
            <person name="Hugenholtz P."/>
            <person name="Woyke T."/>
            <person name="Wu D."/>
            <person name="Eisen J.A."/>
        </authorList>
    </citation>
    <scope>NUCLEOTIDE SEQUENCE [LARGE SCALE GENOMIC DNA]</scope>
    <source>
        <strain evidence="2">ATCC 33386 / NCTC 11300</strain>
    </source>
</reference>
<accession>D1ARC4</accession>
<dbReference type="AlphaFoldDB" id="D1ARC4"/>
<sequence>MGRNFRFLVFMLFFTVLAFGDAKTVLSGGPVELSPSSIVKTVRPESKFFDIITLTNRTDKKLKLWIESSLFYIDDNGNKYEVELKKKTSWSFSPVIGVGIGIGSGGRTRTGTGVGVEVSPDGRNSKYVIETASGLNFKPNEEKTLTVNFDISDLRVKNNKNMRITEGKLTGELVLEDRSKTYSNIIIPIEINIE</sequence>
<dbReference type="EMBL" id="CP001739">
    <property type="protein sequence ID" value="ACZ10410.1"/>
    <property type="molecule type" value="Genomic_DNA"/>
</dbReference>
<dbReference type="STRING" id="526218.Sterm_3576"/>
<gene>
    <name evidence="1" type="ordered locus">Sterm_3576</name>
</gene>
<evidence type="ECO:0000313" key="2">
    <source>
        <dbReference type="Proteomes" id="UP000000845"/>
    </source>
</evidence>
<organism evidence="1 2">
    <name type="scientific">Sebaldella termitidis (strain ATCC 33386 / NCTC 11300)</name>
    <dbReference type="NCBI Taxonomy" id="526218"/>
    <lineage>
        <taxon>Bacteria</taxon>
        <taxon>Fusobacteriati</taxon>
        <taxon>Fusobacteriota</taxon>
        <taxon>Fusobacteriia</taxon>
        <taxon>Fusobacteriales</taxon>
        <taxon>Leptotrichiaceae</taxon>
        <taxon>Sebaldella</taxon>
    </lineage>
</organism>
<dbReference type="HOGENOM" id="CLU_1401588_0_0_0"/>
<dbReference type="KEGG" id="str:Sterm_3576"/>
<protein>
    <submittedName>
        <fullName evidence="1">Uncharacterized protein</fullName>
    </submittedName>
</protein>
<dbReference type="RefSeq" id="WP_012862992.1">
    <property type="nucleotide sequence ID" value="NC_013517.1"/>
</dbReference>
<reference evidence="1 2" key="2">
    <citation type="journal article" date="2010" name="Stand. Genomic Sci.">
        <title>Complete genome sequence of Sebaldella termitidis type strain (NCTC 11300).</title>
        <authorList>
            <person name="Harmon-Smith M."/>
            <person name="Celia L."/>
            <person name="Chertkov O."/>
            <person name="Lapidus A."/>
            <person name="Copeland A."/>
            <person name="Glavina Del Rio T."/>
            <person name="Nolan M."/>
            <person name="Lucas S."/>
            <person name="Tice H."/>
            <person name="Cheng J.F."/>
            <person name="Han C."/>
            <person name="Detter J.C."/>
            <person name="Bruce D."/>
            <person name="Goodwin L."/>
            <person name="Pitluck S."/>
            <person name="Pati A."/>
            <person name="Liolios K."/>
            <person name="Ivanova N."/>
            <person name="Mavromatis K."/>
            <person name="Mikhailova N."/>
            <person name="Chen A."/>
            <person name="Palaniappan K."/>
            <person name="Land M."/>
            <person name="Hauser L."/>
            <person name="Chang Y.J."/>
            <person name="Jeffries C.D."/>
            <person name="Brettin T."/>
            <person name="Goker M."/>
            <person name="Beck B."/>
            <person name="Bristow J."/>
            <person name="Eisen J.A."/>
            <person name="Markowitz V."/>
            <person name="Hugenholtz P."/>
            <person name="Kyrpides N.C."/>
            <person name="Klenk H.P."/>
            <person name="Chen F."/>
        </authorList>
    </citation>
    <scope>NUCLEOTIDE SEQUENCE [LARGE SCALE GENOMIC DNA]</scope>
    <source>
        <strain evidence="2">ATCC 33386 / NCTC 11300</strain>
    </source>
</reference>
<dbReference type="Proteomes" id="UP000000845">
    <property type="component" value="Chromosome"/>
</dbReference>
<name>D1ARC4_SEBTE</name>
<proteinExistence type="predicted"/>